<dbReference type="InterPro" id="IPR007138">
    <property type="entry name" value="ABM_dom"/>
</dbReference>
<keyword evidence="2" id="KW-0560">Oxidoreductase</keyword>
<organism evidence="2">
    <name type="scientific">uncultured Sphingopyxis sp</name>
    <dbReference type="NCBI Taxonomy" id="310581"/>
    <lineage>
        <taxon>Bacteria</taxon>
        <taxon>Pseudomonadati</taxon>
        <taxon>Pseudomonadota</taxon>
        <taxon>Alphaproteobacteria</taxon>
        <taxon>Sphingomonadales</taxon>
        <taxon>Sphingomonadaceae</taxon>
        <taxon>Sphingopyxis</taxon>
        <taxon>environmental samples</taxon>
    </lineage>
</organism>
<sequence>MKELSNFEAEVLATFVGRGYPDHGLLALGMMMGRRLLPTVPVCGGGLLAFLAGRNGFGAEDSDMILITGHVILTPEHRGRMIALGVEHSARSRGEAGCLAHHCHVDVENPDRLMFVEEWESVDAVRAHFALPASRAFVADMRALSPAPPVMRIYAAEDVTAKLMG</sequence>
<dbReference type="KEGG" id="sphu:SPPYR_2196"/>
<dbReference type="EMBL" id="LT598653">
    <property type="protein sequence ID" value="SBV33316.1"/>
    <property type="molecule type" value="Genomic_DNA"/>
</dbReference>
<dbReference type="GO" id="GO:0004497">
    <property type="term" value="F:monooxygenase activity"/>
    <property type="evidence" value="ECO:0007669"/>
    <property type="project" value="UniProtKB-KW"/>
</dbReference>
<reference evidence="2" key="1">
    <citation type="submission" date="2016-03" db="EMBL/GenBank/DDBJ databases">
        <authorList>
            <person name="Ploux O."/>
        </authorList>
    </citation>
    <scope>NUCLEOTIDE SEQUENCE</scope>
    <source>
        <strain evidence="2">UC10</strain>
    </source>
</reference>
<dbReference type="AlphaFoldDB" id="A0A1Y5PXA4"/>
<dbReference type="SUPFAM" id="SSF54909">
    <property type="entry name" value="Dimeric alpha+beta barrel"/>
    <property type="match status" value="1"/>
</dbReference>
<proteinExistence type="predicted"/>
<dbReference type="InterPro" id="IPR011008">
    <property type="entry name" value="Dimeric_a/b-barrel"/>
</dbReference>
<evidence type="ECO:0000313" key="2">
    <source>
        <dbReference type="EMBL" id="SBV33316.1"/>
    </source>
</evidence>
<accession>A0A1Y5PXA4</accession>
<name>A0A1Y5PXA4_9SPHN</name>
<dbReference type="Gene3D" id="3.30.70.100">
    <property type="match status" value="1"/>
</dbReference>
<evidence type="ECO:0000259" key="1">
    <source>
        <dbReference type="PROSITE" id="PS51725"/>
    </source>
</evidence>
<keyword evidence="2" id="KW-0503">Monooxygenase</keyword>
<feature type="domain" description="ABM" evidence="1">
    <location>
        <begin position="65"/>
        <end position="154"/>
    </location>
</feature>
<gene>
    <name evidence="2" type="ORF">SPPYR_2196</name>
</gene>
<dbReference type="Pfam" id="PF03992">
    <property type="entry name" value="ABM"/>
    <property type="match status" value="1"/>
</dbReference>
<dbReference type="PROSITE" id="PS51725">
    <property type="entry name" value="ABM"/>
    <property type="match status" value="1"/>
</dbReference>
<protein>
    <submittedName>
        <fullName evidence="2">Antibiotic biosynthesis monooxygenase (Modular protein)</fullName>
    </submittedName>
</protein>